<dbReference type="EMBL" id="LR746268">
    <property type="protein sequence ID" value="CAA7395729.1"/>
    <property type="molecule type" value="Genomic_DNA"/>
</dbReference>
<evidence type="ECO:0000313" key="2">
    <source>
        <dbReference type="Proteomes" id="UP000663760"/>
    </source>
</evidence>
<accession>A0A7I8KD78</accession>
<sequence length="66" mass="7423">MGIVCLHGRVTTSNEVVNSLQTMMCNVSRPQDQGLGPRSPWVKALEPRPSLSQRNAMLIKNFLWDL</sequence>
<organism evidence="1 2">
    <name type="scientific">Spirodela intermedia</name>
    <name type="common">Intermediate duckweed</name>
    <dbReference type="NCBI Taxonomy" id="51605"/>
    <lineage>
        <taxon>Eukaryota</taxon>
        <taxon>Viridiplantae</taxon>
        <taxon>Streptophyta</taxon>
        <taxon>Embryophyta</taxon>
        <taxon>Tracheophyta</taxon>
        <taxon>Spermatophyta</taxon>
        <taxon>Magnoliopsida</taxon>
        <taxon>Liliopsida</taxon>
        <taxon>Araceae</taxon>
        <taxon>Lemnoideae</taxon>
        <taxon>Spirodela</taxon>
    </lineage>
</organism>
<dbReference type="Proteomes" id="UP000663760">
    <property type="component" value="Chromosome 5"/>
</dbReference>
<keyword evidence="2" id="KW-1185">Reference proteome</keyword>
<protein>
    <submittedName>
        <fullName evidence="1">Uncharacterized protein</fullName>
    </submittedName>
</protein>
<proteinExistence type="predicted"/>
<reference evidence="1" key="1">
    <citation type="submission" date="2020-02" db="EMBL/GenBank/DDBJ databases">
        <authorList>
            <person name="Scholz U."/>
            <person name="Mascher M."/>
            <person name="Fiebig A."/>
        </authorList>
    </citation>
    <scope>NUCLEOTIDE SEQUENCE</scope>
</reference>
<gene>
    <name evidence="1" type="ORF">SI8410_05006392</name>
</gene>
<evidence type="ECO:0000313" key="1">
    <source>
        <dbReference type="EMBL" id="CAA7395729.1"/>
    </source>
</evidence>
<dbReference type="AlphaFoldDB" id="A0A7I8KD78"/>
<name>A0A7I8KD78_SPIIN</name>